<accession>A0A9D4JL48</accession>
<reference evidence="2" key="2">
    <citation type="submission" date="2020-11" db="EMBL/GenBank/DDBJ databases">
        <authorList>
            <person name="McCartney M.A."/>
            <person name="Auch B."/>
            <person name="Kono T."/>
            <person name="Mallez S."/>
            <person name="Becker A."/>
            <person name="Gohl D.M."/>
            <person name="Silverstein K.A.T."/>
            <person name="Koren S."/>
            <person name="Bechman K.B."/>
            <person name="Herman A."/>
            <person name="Abrahante J.E."/>
            <person name="Garbe J."/>
        </authorList>
    </citation>
    <scope>NUCLEOTIDE SEQUENCE</scope>
    <source>
        <strain evidence="2">Duluth1</strain>
        <tissue evidence="2">Whole animal</tissue>
    </source>
</reference>
<comment type="caution">
    <text evidence="2">The sequence shown here is derived from an EMBL/GenBank/DDBJ whole genome shotgun (WGS) entry which is preliminary data.</text>
</comment>
<reference evidence="2" key="1">
    <citation type="journal article" date="2019" name="bioRxiv">
        <title>The Genome of the Zebra Mussel, Dreissena polymorpha: A Resource for Invasive Species Research.</title>
        <authorList>
            <person name="McCartney M.A."/>
            <person name="Auch B."/>
            <person name="Kono T."/>
            <person name="Mallez S."/>
            <person name="Zhang Y."/>
            <person name="Obille A."/>
            <person name="Becker A."/>
            <person name="Abrahante J.E."/>
            <person name="Garbe J."/>
            <person name="Badalamenti J.P."/>
            <person name="Herman A."/>
            <person name="Mangelson H."/>
            <person name="Liachko I."/>
            <person name="Sullivan S."/>
            <person name="Sone E.D."/>
            <person name="Koren S."/>
            <person name="Silverstein K.A.T."/>
            <person name="Beckman K.B."/>
            <person name="Gohl D.M."/>
        </authorList>
    </citation>
    <scope>NUCLEOTIDE SEQUENCE</scope>
    <source>
        <strain evidence="2">Duluth1</strain>
        <tissue evidence="2">Whole animal</tissue>
    </source>
</reference>
<dbReference type="Proteomes" id="UP000828390">
    <property type="component" value="Unassembled WGS sequence"/>
</dbReference>
<evidence type="ECO:0000256" key="1">
    <source>
        <dbReference type="SAM" id="MobiDB-lite"/>
    </source>
</evidence>
<name>A0A9D4JL48_DREPO</name>
<evidence type="ECO:0000313" key="2">
    <source>
        <dbReference type="EMBL" id="KAH3816321.1"/>
    </source>
</evidence>
<protein>
    <submittedName>
        <fullName evidence="2">Uncharacterized protein</fullName>
    </submittedName>
</protein>
<keyword evidence="3" id="KW-1185">Reference proteome</keyword>
<dbReference type="EMBL" id="JAIWYP010000005">
    <property type="protein sequence ID" value="KAH3816321.1"/>
    <property type="molecule type" value="Genomic_DNA"/>
</dbReference>
<dbReference type="AlphaFoldDB" id="A0A9D4JL48"/>
<proteinExistence type="predicted"/>
<gene>
    <name evidence="2" type="ORF">DPMN_117835</name>
</gene>
<organism evidence="2 3">
    <name type="scientific">Dreissena polymorpha</name>
    <name type="common">Zebra mussel</name>
    <name type="synonym">Mytilus polymorpha</name>
    <dbReference type="NCBI Taxonomy" id="45954"/>
    <lineage>
        <taxon>Eukaryota</taxon>
        <taxon>Metazoa</taxon>
        <taxon>Spiralia</taxon>
        <taxon>Lophotrochozoa</taxon>
        <taxon>Mollusca</taxon>
        <taxon>Bivalvia</taxon>
        <taxon>Autobranchia</taxon>
        <taxon>Heteroconchia</taxon>
        <taxon>Euheterodonta</taxon>
        <taxon>Imparidentia</taxon>
        <taxon>Neoheterodontei</taxon>
        <taxon>Myida</taxon>
        <taxon>Dreissenoidea</taxon>
        <taxon>Dreissenidae</taxon>
        <taxon>Dreissena</taxon>
    </lineage>
</organism>
<feature type="region of interest" description="Disordered" evidence="1">
    <location>
        <begin position="72"/>
        <end position="95"/>
    </location>
</feature>
<evidence type="ECO:0000313" key="3">
    <source>
        <dbReference type="Proteomes" id="UP000828390"/>
    </source>
</evidence>
<sequence>MSAGFEPAREDPKNLSRVGNFHEDLTINMTSRVITRKTAPPPGGKLPPPWRPSNVPTKFHVDWNINVTSRVKPAAPHGGHTSRVHIKKTAPPPGRHNIIDSNILTKLHEDWTINVTIRVLKRKTDPSPGRHVYIIGTNTWTKFHENWTLNKLEKTAPPLGGHVF</sequence>